<evidence type="ECO:0000313" key="7">
    <source>
        <dbReference type="Proteomes" id="UP000053593"/>
    </source>
</evidence>
<dbReference type="InterPro" id="IPR036866">
    <property type="entry name" value="RibonucZ/Hydroxyglut_hydro"/>
</dbReference>
<name>A0A0D0BWL4_9AGAR</name>
<feature type="domain" description="Metallo-beta-lactamase" evidence="5">
    <location>
        <begin position="46"/>
        <end position="274"/>
    </location>
</feature>
<dbReference type="OrthoDB" id="10250730at2759"/>
<evidence type="ECO:0000256" key="1">
    <source>
        <dbReference type="ARBA" id="ARBA00007749"/>
    </source>
</evidence>
<dbReference type="PANTHER" id="PTHR42978">
    <property type="entry name" value="QUORUM-QUENCHING LACTONASE YTNP-RELATED-RELATED"/>
    <property type="match status" value="1"/>
</dbReference>
<reference evidence="6 7" key="1">
    <citation type="submission" date="2014-04" db="EMBL/GenBank/DDBJ databases">
        <title>Evolutionary Origins and Diversification of the Mycorrhizal Mutualists.</title>
        <authorList>
            <consortium name="DOE Joint Genome Institute"/>
            <consortium name="Mycorrhizal Genomics Consortium"/>
            <person name="Kohler A."/>
            <person name="Kuo A."/>
            <person name="Nagy L.G."/>
            <person name="Floudas D."/>
            <person name="Copeland A."/>
            <person name="Barry K.W."/>
            <person name="Cichocki N."/>
            <person name="Veneault-Fourrey C."/>
            <person name="LaButti K."/>
            <person name="Lindquist E.A."/>
            <person name="Lipzen A."/>
            <person name="Lundell T."/>
            <person name="Morin E."/>
            <person name="Murat C."/>
            <person name="Riley R."/>
            <person name="Ohm R."/>
            <person name="Sun H."/>
            <person name="Tunlid A."/>
            <person name="Henrissat B."/>
            <person name="Grigoriev I.V."/>
            <person name="Hibbett D.S."/>
            <person name="Martin F."/>
        </authorList>
    </citation>
    <scope>NUCLEOTIDE SEQUENCE [LARGE SCALE GENOMIC DNA]</scope>
    <source>
        <strain evidence="6 7">FD-317 M1</strain>
    </source>
</reference>
<keyword evidence="4" id="KW-0862">Zinc</keyword>
<dbReference type="HOGENOM" id="CLU_030571_1_0_1"/>
<keyword evidence="7" id="KW-1185">Reference proteome</keyword>
<evidence type="ECO:0000256" key="4">
    <source>
        <dbReference type="ARBA" id="ARBA00022833"/>
    </source>
</evidence>
<dbReference type="InterPro" id="IPR051013">
    <property type="entry name" value="MBL_superfamily_lactonases"/>
</dbReference>
<dbReference type="Pfam" id="PF00753">
    <property type="entry name" value="Lactamase_B"/>
    <property type="match status" value="1"/>
</dbReference>
<evidence type="ECO:0000259" key="5">
    <source>
        <dbReference type="SMART" id="SM00849"/>
    </source>
</evidence>
<dbReference type="Proteomes" id="UP000053593">
    <property type="component" value="Unassembled WGS sequence"/>
</dbReference>
<evidence type="ECO:0000256" key="3">
    <source>
        <dbReference type="ARBA" id="ARBA00022801"/>
    </source>
</evidence>
<keyword evidence="2" id="KW-0479">Metal-binding</keyword>
<dbReference type="AlphaFoldDB" id="A0A0D0BWL4"/>
<keyword evidence="3" id="KW-0378">Hydrolase</keyword>
<comment type="similarity">
    <text evidence="1">Belongs to the metallo-beta-lactamase superfamily.</text>
</comment>
<proteinExistence type="inferred from homology"/>
<dbReference type="GO" id="GO:0046872">
    <property type="term" value="F:metal ion binding"/>
    <property type="evidence" value="ECO:0007669"/>
    <property type="project" value="UniProtKB-KW"/>
</dbReference>
<dbReference type="EMBL" id="KN834820">
    <property type="protein sequence ID" value="KIK54099.1"/>
    <property type="molecule type" value="Genomic_DNA"/>
</dbReference>
<dbReference type="CDD" id="cd07730">
    <property type="entry name" value="metallo-hydrolase-like_MBL-fold"/>
    <property type="match status" value="1"/>
</dbReference>
<dbReference type="InterPro" id="IPR001279">
    <property type="entry name" value="Metallo-B-lactamas"/>
</dbReference>
<dbReference type="GO" id="GO:0016787">
    <property type="term" value="F:hydrolase activity"/>
    <property type="evidence" value="ECO:0007669"/>
    <property type="project" value="UniProtKB-KW"/>
</dbReference>
<organism evidence="6 7">
    <name type="scientific">Collybiopsis luxurians FD-317 M1</name>
    <dbReference type="NCBI Taxonomy" id="944289"/>
    <lineage>
        <taxon>Eukaryota</taxon>
        <taxon>Fungi</taxon>
        <taxon>Dikarya</taxon>
        <taxon>Basidiomycota</taxon>
        <taxon>Agaricomycotina</taxon>
        <taxon>Agaricomycetes</taxon>
        <taxon>Agaricomycetidae</taxon>
        <taxon>Agaricales</taxon>
        <taxon>Marasmiineae</taxon>
        <taxon>Omphalotaceae</taxon>
        <taxon>Collybiopsis</taxon>
        <taxon>Collybiopsis luxurians</taxon>
    </lineage>
</organism>
<gene>
    <name evidence="6" type="ORF">GYMLUDRAFT_88244</name>
</gene>
<evidence type="ECO:0000313" key="6">
    <source>
        <dbReference type="EMBL" id="KIK54099.1"/>
    </source>
</evidence>
<protein>
    <recommendedName>
        <fullName evidence="5">Metallo-beta-lactamase domain-containing protein</fullName>
    </recommendedName>
</protein>
<dbReference type="SMART" id="SM00849">
    <property type="entry name" value="Lactamase_B"/>
    <property type="match status" value="1"/>
</dbReference>
<dbReference type="PANTHER" id="PTHR42978:SF5">
    <property type="entry name" value="METALLO-BETA-LACTAMASE DOMAIN-CONTAINING PROTEIN"/>
    <property type="match status" value="1"/>
</dbReference>
<accession>A0A0D0BWL4</accession>
<sequence>MNDIALPKSAATVSVKVFNVSSPTTNIPAGLFLTPVKPGREKLFAVAYSFLIEHPSGRKVLFDLGPMKDFSKLPPAMQGLLSQAGFEMSVDTDITEQLKNGGVSLGEIDTVIWSHSHFDHTGDMSLFPSTTKLLIGQGTDRRAFPTVPDAMLLESDFAGREVVEVNWENPDLIIGGAPAIDFFGDGSFYLLDMPGHWPGHLTGLARVKENSFVLLGASAQKLSLSSRYPHDLSKPILSIPEGFSMYADRATALTSQVKLQTFDAHPDVFVITAHDMTLEGIITLYPESVDNWKELGWKPKAAWAFLQEGNKGYGYH</sequence>
<evidence type="ECO:0000256" key="2">
    <source>
        <dbReference type="ARBA" id="ARBA00022723"/>
    </source>
</evidence>
<dbReference type="SUPFAM" id="SSF56281">
    <property type="entry name" value="Metallo-hydrolase/oxidoreductase"/>
    <property type="match status" value="1"/>
</dbReference>
<dbReference type="Gene3D" id="3.60.15.10">
    <property type="entry name" value="Ribonuclease Z/Hydroxyacylglutathione hydrolase-like"/>
    <property type="match status" value="1"/>
</dbReference>